<dbReference type="EMBL" id="QWLM01000004">
    <property type="protein sequence ID" value="RHW46582.1"/>
    <property type="molecule type" value="Genomic_DNA"/>
</dbReference>
<proteinExistence type="predicted"/>
<gene>
    <name evidence="3" type="ORF">D1832_04880</name>
</gene>
<name>A0A417Z7I2_9MICO</name>
<organism evidence="3 4">
    <name type="scientific">Dermacoccus abyssi</name>
    <dbReference type="NCBI Taxonomy" id="322596"/>
    <lineage>
        <taxon>Bacteria</taxon>
        <taxon>Bacillati</taxon>
        <taxon>Actinomycetota</taxon>
        <taxon>Actinomycetes</taxon>
        <taxon>Micrococcales</taxon>
        <taxon>Dermacoccaceae</taxon>
        <taxon>Dermacoccus</taxon>
    </lineage>
</organism>
<evidence type="ECO:0000313" key="4">
    <source>
        <dbReference type="Proteomes" id="UP000285376"/>
    </source>
</evidence>
<sequence length="111" mass="11528">MGNLVWKVLSLGAGIVASKAATTVATKGWKTATGKSPRSAKDPNAGILEAAIYAAISTGALVAAKMYAERRAADYYTKSAGHPPQALVKRAEEEAKEAKKGKSQAPVVVMK</sequence>
<feature type="transmembrane region" description="Helical" evidence="2">
    <location>
        <begin position="50"/>
        <end position="68"/>
    </location>
</feature>
<evidence type="ECO:0000313" key="3">
    <source>
        <dbReference type="EMBL" id="RHW46582.1"/>
    </source>
</evidence>
<feature type="compositionally biased region" description="Basic and acidic residues" evidence="1">
    <location>
        <begin position="89"/>
        <end position="100"/>
    </location>
</feature>
<keyword evidence="2" id="KW-1133">Transmembrane helix</keyword>
<reference evidence="3 4" key="1">
    <citation type="submission" date="2018-08" db="EMBL/GenBank/DDBJ databases">
        <title>Whole genome sequence analysis of Dermacoccus abyssi bacteria isolated from Deep Mariana trench Micromonospora spp reveals genes involved in the environmental adaptation and production of secondary metabolites.</title>
        <authorList>
            <person name="Abdel-Mageed W.M."/>
            <person name="Lehri B."/>
            <person name="Nouioui I."/>
            <person name="Goodfellow I."/>
            <person name="Jaspars M."/>
            <person name="Karlyshev A."/>
        </authorList>
    </citation>
    <scope>NUCLEOTIDE SEQUENCE [LARGE SCALE GENOMIC DNA]</scope>
    <source>
        <strain evidence="3 4">MT1.1</strain>
    </source>
</reference>
<protein>
    <submittedName>
        <fullName evidence="3">DUF4235 domain-containing protein</fullName>
    </submittedName>
</protein>
<keyword evidence="2" id="KW-0472">Membrane</keyword>
<dbReference type="Proteomes" id="UP000285376">
    <property type="component" value="Unassembled WGS sequence"/>
</dbReference>
<dbReference type="Pfam" id="PF14019">
    <property type="entry name" value="DUF4235"/>
    <property type="match status" value="1"/>
</dbReference>
<keyword evidence="2" id="KW-0812">Transmembrane</keyword>
<dbReference type="AlphaFoldDB" id="A0A417Z7I2"/>
<feature type="region of interest" description="Disordered" evidence="1">
    <location>
        <begin position="84"/>
        <end position="111"/>
    </location>
</feature>
<accession>A0A417Z7I2</accession>
<evidence type="ECO:0000256" key="1">
    <source>
        <dbReference type="SAM" id="MobiDB-lite"/>
    </source>
</evidence>
<comment type="caution">
    <text evidence="3">The sequence shown here is derived from an EMBL/GenBank/DDBJ whole genome shotgun (WGS) entry which is preliminary data.</text>
</comment>
<dbReference type="InterPro" id="IPR025329">
    <property type="entry name" value="DUF4235"/>
</dbReference>
<evidence type="ECO:0000256" key="2">
    <source>
        <dbReference type="SAM" id="Phobius"/>
    </source>
</evidence>
<dbReference type="RefSeq" id="WP_118912868.1">
    <property type="nucleotide sequence ID" value="NZ_CBCRVH010000003.1"/>
</dbReference>